<dbReference type="Pfam" id="PF12833">
    <property type="entry name" value="HTH_18"/>
    <property type="match status" value="1"/>
</dbReference>
<reference evidence="6 7" key="1">
    <citation type="submission" date="2019-03" db="EMBL/GenBank/DDBJ databases">
        <title>Genomic Encyclopedia of Type Strains, Phase III (KMG-III): the genomes of soil and plant-associated and newly described type strains.</title>
        <authorList>
            <person name="Whitman W."/>
        </authorList>
    </citation>
    <scope>NUCLEOTIDE SEQUENCE [LARGE SCALE GENOMIC DNA]</scope>
    <source>
        <strain evidence="6 7">CECT 7378</strain>
    </source>
</reference>
<keyword evidence="4" id="KW-0472">Membrane</keyword>
<feature type="transmembrane region" description="Helical" evidence="4">
    <location>
        <begin position="6"/>
        <end position="23"/>
    </location>
</feature>
<keyword evidence="3" id="KW-0804">Transcription</keyword>
<dbReference type="Proteomes" id="UP000294656">
    <property type="component" value="Unassembled WGS sequence"/>
</dbReference>
<feature type="transmembrane region" description="Helical" evidence="4">
    <location>
        <begin position="156"/>
        <end position="175"/>
    </location>
</feature>
<dbReference type="PANTHER" id="PTHR43280">
    <property type="entry name" value="ARAC-FAMILY TRANSCRIPTIONAL REGULATOR"/>
    <property type="match status" value="1"/>
</dbReference>
<accession>A0A4R6M4W4</accession>
<evidence type="ECO:0000256" key="1">
    <source>
        <dbReference type="ARBA" id="ARBA00023015"/>
    </source>
</evidence>
<organism evidence="6 7">
    <name type="scientific">Marinomonas balearica</name>
    <dbReference type="NCBI Taxonomy" id="491947"/>
    <lineage>
        <taxon>Bacteria</taxon>
        <taxon>Pseudomonadati</taxon>
        <taxon>Pseudomonadota</taxon>
        <taxon>Gammaproteobacteria</taxon>
        <taxon>Oceanospirillales</taxon>
        <taxon>Oceanospirillaceae</taxon>
        <taxon>Marinomonas</taxon>
    </lineage>
</organism>
<name>A0A4R6M4W4_9GAMM</name>
<feature type="domain" description="HTH araC/xylS-type" evidence="5">
    <location>
        <begin position="251"/>
        <end position="356"/>
    </location>
</feature>
<dbReference type="PANTHER" id="PTHR43280:SF29">
    <property type="entry name" value="ARAC-FAMILY TRANSCRIPTIONAL REGULATOR"/>
    <property type="match status" value="1"/>
</dbReference>
<evidence type="ECO:0000313" key="7">
    <source>
        <dbReference type="Proteomes" id="UP000294656"/>
    </source>
</evidence>
<dbReference type="Gene3D" id="1.10.10.60">
    <property type="entry name" value="Homeodomain-like"/>
    <property type="match status" value="1"/>
</dbReference>
<gene>
    <name evidence="6" type="ORF">DFP79_3131</name>
</gene>
<feature type="transmembrane region" description="Helical" evidence="4">
    <location>
        <begin position="181"/>
        <end position="200"/>
    </location>
</feature>
<dbReference type="GO" id="GO:0003700">
    <property type="term" value="F:DNA-binding transcription factor activity"/>
    <property type="evidence" value="ECO:0007669"/>
    <property type="project" value="InterPro"/>
</dbReference>
<feature type="transmembrane region" description="Helical" evidence="4">
    <location>
        <begin position="32"/>
        <end position="50"/>
    </location>
</feature>
<dbReference type="SUPFAM" id="SSF46689">
    <property type="entry name" value="Homeodomain-like"/>
    <property type="match status" value="1"/>
</dbReference>
<keyword evidence="4" id="KW-1133">Transmembrane helix</keyword>
<dbReference type="InterPro" id="IPR009057">
    <property type="entry name" value="Homeodomain-like_sf"/>
</dbReference>
<keyword evidence="1" id="KW-0805">Transcription regulation</keyword>
<evidence type="ECO:0000313" key="6">
    <source>
        <dbReference type="EMBL" id="TDO95775.1"/>
    </source>
</evidence>
<comment type="caution">
    <text evidence="6">The sequence shown here is derived from an EMBL/GenBank/DDBJ whole genome shotgun (WGS) entry which is preliminary data.</text>
</comment>
<dbReference type="GO" id="GO:0043565">
    <property type="term" value="F:sequence-specific DNA binding"/>
    <property type="evidence" value="ECO:0007669"/>
    <property type="project" value="InterPro"/>
</dbReference>
<keyword evidence="4" id="KW-0812">Transmembrane</keyword>
<dbReference type="SMART" id="SM00342">
    <property type="entry name" value="HTH_ARAC"/>
    <property type="match status" value="1"/>
</dbReference>
<dbReference type="PROSITE" id="PS01124">
    <property type="entry name" value="HTH_ARAC_FAMILY_2"/>
    <property type="match status" value="1"/>
</dbReference>
<keyword evidence="7" id="KW-1185">Reference proteome</keyword>
<dbReference type="OrthoDB" id="345413at2"/>
<proteinExistence type="predicted"/>
<sequence>MIAIPLPFVVALLLSILAMVMYFRDEKDERPAFLFLTLCALTTTIVGLRWSTDITLFRFLQPILASLIPATAWYCFARAHRKTGFSYWHFVPPVFLFVASFTYPFWRPPLDPILTTLYAVYGIALLRLSIKQENIPTHVRLGDIPNAIKAERAAGIMLLLSAMIDGAFAVDFAVFDGRHSMLILTFGHALILPLLAISVVRISVSIHSDSSHDDTEELAPISEESSATVTLKEKATKADANSNSLSEEEANAIVENIDRYMKDRQVYLDPDLTLDRLARKVCIPARQISAAINLIHQRNVSQVINEYRIAHAQALLLDTDDTITQVYLNSGFQTKSNFNREFSRVVERTPSAYRREVKNTLTSR</sequence>
<evidence type="ECO:0000256" key="3">
    <source>
        <dbReference type="ARBA" id="ARBA00023163"/>
    </source>
</evidence>
<evidence type="ECO:0000256" key="2">
    <source>
        <dbReference type="ARBA" id="ARBA00023125"/>
    </source>
</evidence>
<dbReference type="AlphaFoldDB" id="A0A4R6M4W4"/>
<keyword evidence="2" id="KW-0238">DNA-binding</keyword>
<dbReference type="InterPro" id="IPR018060">
    <property type="entry name" value="HTH_AraC"/>
</dbReference>
<dbReference type="EMBL" id="SNXC01000015">
    <property type="protein sequence ID" value="TDO95775.1"/>
    <property type="molecule type" value="Genomic_DNA"/>
</dbReference>
<evidence type="ECO:0000256" key="4">
    <source>
        <dbReference type="SAM" id="Phobius"/>
    </source>
</evidence>
<dbReference type="RefSeq" id="WP_133504848.1">
    <property type="nucleotide sequence ID" value="NZ_SNXC01000015.1"/>
</dbReference>
<feature type="transmembrane region" description="Helical" evidence="4">
    <location>
        <begin position="112"/>
        <end position="130"/>
    </location>
</feature>
<protein>
    <submittedName>
        <fullName evidence="6">AraC family transcriptional regulator</fullName>
    </submittedName>
</protein>
<feature type="transmembrane region" description="Helical" evidence="4">
    <location>
        <begin position="87"/>
        <end position="106"/>
    </location>
</feature>
<feature type="transmembrane region" description="Helical" evidence="4">
    <location>
        <begin position="56"/>
        <end position="75"/>
    </location>
</feature>
<evidence type="ECO:0000259" key="5">
    <source>
        <dbReference type="PROSITE" id="PS01124"/>
    </source>
</evidence>